<proteinExistence type="predicted"/>
<reference evidence="1 2" key="1">
    <citation type="submission" date="2021-03" db="EMBL/GenBank/DDBJ databases">
        <title>Sequencing the genomes of 1000 actinobacteria strains.</title>
        <authorList>
            <person name="Klenk H.-P."/>
        </authorList>
    </citation>
    <scope>NUCLEOTIDE SEQUENCE [LARGE SCALE GENOMIC DNA]</scope>
    <source>
        <strain evidence="1 2">DSM 45510</strain>
    </source>
</reference>
<comment type="caution">
    <text evidence="1">The sequence shown here is derived from an EMBL/GenBank/DDBJ whole genome shotgun (WGS) entry which is preliminary data.</text>
</comment>
<dbReference type="Proteomes" id="UP000741013">
    <property type="component" value="Unassembled WGS sequence"/>
</dbReference>
<dbReference type="RefSeq" id="WP_281068316.1">
    <property type="nucleotide sequence ID" value="NZ_JAGGMS010000001.1"/>
</dbReference>
<sequence>MTIPVALLIDGDALDHFATALAEARAGLEVVSARPEGAADGEE</sequence>
<protein>
    <submittedName>
        <fullName evidence="1">Uncharacterized protein</fullName>
    </submittedName>
</protein>
<dbReference type="EMBL" id="JAGGMS010000001">
    <property type="protein sequence ID" value="MBP2181427.1"/>
    <property type="molecule type" value="Genomic_DNA"/>
</dbReference>
<evidence type="ECO:0000313" key="2">
    <source>
        <dbReference type="Proteomes" id="UP000741013"/>
    </source>
</evidence>
<evidence type="ECO:0000313" key="1">
    <source>
        <dbReference type="EMBL" id="MBP2181427.1"/>
    </source>
</evidence>
<gene>
    <name evidence="1" type="ORF">JOM49_002953</name>
</gene>
<keyword evidence="2" id="KW-1185">Reference proteome</keyword>
<organism evidence="1 2">
    <name type="scientific">Amycolatopsis magusensis</name>
    <dbReference type="NCBI Taxonomy" id="882444"/>
    <lineage>
        <taxon>Bacteria</taxon>
        <taxon>Bacillati</taxon>
        <taxon>Actinomycetota</taxon>
        <taxon>Actinomycetes</taxon>
        <taxon>Pseudonocardiales</taxon>
        <taxon>Pseudonocardiaceae</taxon>
        <taxon>Amycolatopsis</taxon>
    </lineage>
</organism>
<name>A0ABS4PPT3_9PSEU</name>
<accession>A0ABS4PPT3</accession>